<protein>
    <submittedName>
        <fullName evidence="1">Uncharacterized protein</fullName>
    </submittedName>
</protein>
<gene>
    <name evidence="1" type="ORF">M9H77_11797</name>
</gene>
<evidence type="ECO:0000313" key="1">
    <source>
        <dbReference type="EMBL" id="KAI5671433.1"/>
    </source>
</evidence>
<organism evidence="1 2">
    <name type="scientific">Catharanthus roseus</name>
    <name type="common">Madagascar periwinkle</name>
    <name type="synonym">Vinca rosea</name>
    <dbReference type="NCBI Taxonomy" id="4058"/>
    <lineage>
        <taxon>Eukaryota</taxon>
        <taxon>Viridiplantae</taxon>
        <taxon>Streptophyta</taxon>
        <taxon>Embryophyta</taxon>
        <taxon>Tracheophyta</taxon>
        <taxon>Spermatophyta</taxon>
        <taxon>Magnoliopsida</taxon>
        <taxon>eudicotyledons</taxon>
        <taxon>Gunneridae</taxon>
        <taxon>Pentapetalae</taxon>
        <taxon>asterids</taxon>
        <taxon>lamiids</taxon>
        <taxon>Gentianales</taxon>
        <taxon>Apocynaceae</taxon>
        <taxon>Rauvolfioideae</taxon>
        <taxon>Vinceae</taxon>
        <taxon>Catharanthinae</taxon>
        <taxon>Catharanthus</taxon>
    </lineage>
</organism>
<reference evidence="2" key="1">
    <citation type="journal article" date="2023" name="Nat. Plants">
        <title>Single-cell RNA sequencing provides a high-resolution roadmap for understanding the multicellular compartmentation of specialized metabolism.</title>
        <authorList>
            <person name="Sun S."/>
            <person name="Shen X."/>
            <person name="Li Y."/>
            <person name="Li Y."/>
            <person name="Wang S."/>
            <person name="Li R."/>
            <person name="Zhang H."/>
            <person name="Shen G."/>
            <person name="Guo B."/>
            <person name="Wei J."/>
            <person name="Xu J."/>
            <person name="St-Pierre B."/>
            <person name="Chen S."/>
            <person name="Sun C."/>
        </authorList>
    </citation>
    <scope>NUCLEOTIDE SEQUENCE [LARGE SCALE GENOMIC DNA]</scope>
</reference>
<name>A0ACC0BFN8_CATRO</name>
<keyword evidence="2" id="KW-1185">Reference proteome</keyword>
<dbReference type="EMBL" id="CM044703">
    <property type="protein sequence ID" value="KAI5671433.1"/>
    <property type="molecule type" value="Genomic_DNA"/>
</dbReference>
<dbReference type="Proteomes" id="UP001060085">
    <property type="component" value="Linkage Group LG03"/>
</dbReference>
<evidence type="ECO:0000313" key="2">
    <source>
        <dbReference type="Proteomes" id="UP001060085"/>
    </source>
</evidence>
<accession>A0ACC0BFN8</accession>
<comment type="caution">
    <text evidence="1">The sequence shown here is derived from an EMBL/GenBank/DDBJ whole genome shotgun (WGS) entry which is preliminary data.</text>
</comment>
<proteinExistence type="predicted"/>
<sequence length="195" mass="22581">MHLSKSLRPSSLVHPRLDFFAFKDRNIMKLQKKFKSYYHNANYPRFLRFFYLNNIQHCIKTIDHIIKEERDRGSGCGVSLSNKFNNTKFTKPNPFEQAFAQRNKHDEEHSITLVDDSATVHSPQLDLKTATCHLKILVLVLVYTFSLGIHSDGHVGIEFSDKVRIVIVRNANEGNLTQPSKKIVKIKMSNDRLIE</sequence>